<comment type="caution">
    <text evidence="2">The sequence shown here is derived from an EMBL/GenBank/DDBJ whole genome shotgun (WGS) entry which is preliminary data.</text>
</comment>
<keyword evidence="1" id="KW-0472">Membrane</keyword>
<keyword evidence="1" id="KW-1133">Transmembrane helix</keyword>
<evidence type="ECO:0000313" key="2">
    <source>
        <dbReference type="EMBL" id="KAK4196363.1"/>
    </source>
</evidence>
<organism evidence="2 3">
    <name type="scientific">Triangularia verruculosa</name>
    <dbReference type="NCBI Taxonomy" id="2587418"/>
    <lineage>
        <taxon>Eukaryota</taxon>
        <taxon>Fungi</taxon>
        <taxon>Dikarya</taxon>
        <taxon>Ascomycota</taxon>
        <taxon>Pezizomycotina</taxon>
        <taxon>Sordariomycetes</taxon>
        <taxon>Sordariomycetidae</taxon>
        <taxon>Sordariales</taxon>
        <taxon>Podosporaceae</taxon>
        <taxon>Triangularia</taxon>
    </lineage>
</organism>
<accession>A0AAN6XAB0</accession>
<protein>
    <submittedName>
        <fullName evidence="2">Uncharacterized protein</fullName>
    </submittedName>
</protein>
<reference evidence="2" key="1">
    <citation type="journal article" date="2023" name="Mol. Phylogenet. Evol.">
        <title>Genome-scale phylogeny and comparative genomics of the fungal order Sordariales.</title>
        <authorList>
            <person name="Hensen N."/>
            <person name="Bonometti L."/>
            <person name="Westerberg I."/>
            <person name="Brannstrom I.O."/>
            <person name="Guillou S."/>
            <person name="Cros-Aarteil S."/>
            <person name="Calhoun S."/>
            <person name="Haridas S."/>
            <person name="Kuo A."/>
            <person name="Mondo S."/>
            <person name="Pangilinan J."/>
            <person name="Riley R."/>
            <person name="LaButti K."/>
            <person name="Andreopoulos B."/>
            <person name="Lipzen A."/>
            <person name="Chen C."/>
            <person name="Yan M."/>
            <person name="Daum C."/>
            <person name="Ng V."/>
            <person name="Clum A."/>
            <person name="Steindorff A."/>
            <person name="Ohm R.A."/>
            <person name="Martin F."/>
            <person name="Silar P."/>
            <person name="Natvig D.O."/>
            <person name="Lalanne C."/>
            <person name="Gautier V."/>
            <person name="Ament-Velasquez S.L."/>
            <person name="Kruys A."/>
            <person name="Hutchinson M.I."/>
            <person name="Powell A.J."/>
            <person name="Barry K."/>
            <person name="Miller A.N."/>
            <person name="Grigoriev I.V."/>
            <person name="Debuchy R."/>
            <person name="Gladieux P."/>
            <person name="Hiltunen Thoren M."/>
            <person name="Johannesson H."/>
        </authorList>
    </citation>
    <scope>NUCLEOTIDE SEQUENCE</scope>
    <source>
        <strain evidence="2">CBS 315.58</strain>
    </source>
</reference>
<proteinExistence type="predicted"/>
<gene>
    <name evidence="2" type="ORF">QBC40DRAFT_287383</name>
</gene>
<evidence type="ECO:0000313" key="3">
    <source>
        <dbReference type="Proteomes" id="UP001303160"/>
    </source>
</evidence>
<keyword evidence="3" id="KW-1185">Reference proteome</keyword>
<sequence length="62" mass="7043">MDISLCSLAVEQNIFNFLVSLVVEVVGYCYIPCSVLFIILSIEFFSALLIYSKLLCVFKNKK</sequence>
<dbReference type="EMBL" id="MU863986">
    <property type="protein sequence ID" value="KAK4196363.1"/>
    <property type="molecule type" value="Genomic_DNA"/>
</dbReference>
<evidence type="ECO:0000256" key="1">
    <source>
        <dbReference type="SAM" id="Phobius"/>
    </source>
</evidence>
<dbReference type="AlphaFoldDB" id="A0AAN6XAB0"/>
<reference evidence="2" key="2">
    <citation type="submission" date="2023-05" db="EMBL/GenBank/DDBJ databases">
        <authorList>
            <consortium name="Lawrence Berkeley National Laboratory"/>
            <person name="Steindorff A."/>
            <person name="Hensen N."/>
            <person name="Bonometti L."/>
            <person name="Westerberg I."/>
            <person name="Brannstrom I.O."/>
            <person name="Guillou S."/>
            <person name="Cros-Aarteil S."/>
            <person name="Calhoun S."/>
            <person name="Haridas S."/>
            <person name="Kuo A."/>
            <person name="Mondo S."/>
            <person name="Pangilinan J."/>
            <person name="Riley R."/>
            <person name="Labutti K."/>
            <person name="Andreopoulos B."/>
            <person name="Lipzen A."/>
            <person name="Chen C."/>
            <person name="Yanf M."/>
            <person name="Daum C."/>
            <person name="Ng V."/>
            <person name="Clum A."/>
            <person name="Ohm R."/>
            <person name="Martin F."/>
            <person name="Silar P."/>
            <person name="Natvig D."/>
            <person name="Lalanne C."/>
            <person name="Gautier V."/>
            <person name="Ament-Velasquez S.L."/>
            <person name="Kruys A."/>
            <person name="Hutchinson M.I."/>
            <person name="Powell A.J."/>
            <person name="Barry K."/>
            <person name="Miller A.N."/>
            <person name="Grigoriev I.V."/>
            <person name="Debuchy R."/>
            <person name="Gladieux P."/>
            <person name="Thoren M.H."/>
            <person name="Johannesson H."/>
        </authorList>
    </citation>
    <scope>NUCLEOTIDE SEQUENCE</scope>
    <source>
        <strain evidence="2">CBS 315.58</strain>
    </source>
</reference>
<dbReference type="Proteomes" id="UP001303160">
    <property type="component" value="Unassembled WGS sequence"/>
</dbReference>
<keyword evidence="1" id="KW-0812">Transmembrane</keyword>
<name>A0AAN6XAB0_9PEZI</name>
<feature type="transmembrane region" description="Helical" evidence="1">
    <location>
        <begin position="25"/>
        <end position="51"/>
    </location>
</feature>